<evidence type="ECO:0000256" key="7">
    <source>
        <dbReference type="ARBA" id="ARBA00022722"/>
    </source>
</evidence>
<dbReference type="OrthoDB" id="9804278at2"/>
<keyword evidence="2 15" id="KW-1003">Cell membrane</keyword>
<feature type="compositionally biased region" description="Basic residues" evidence="16">
    <location>
        <begin position="813"/>
        <end position="823"/>
    </location>
</feature>
<evidence type="ECO:0000256" key="1">
    <source>
        <dbReference type="ARBA" id="ARBA00005663"/>
    </source>
</evidence>
<keyword evidence="10 15" id="KW-0255">Endonuclease</keyword>
<feature type="binding site" evidence="15">
    <location>
        <position position="374"/>
    </location>
    <ligand>
        <name>Mg(2+)</name>
        <dbReference type="ChEBI" id="CHEBI:18420"/>
        <note>catalytic</note>
    </ligand>
</feature>
<feature type="region of interest" description="Required for zinc-mediated homotetramerization and catalytic activity" evidence="15">
    <location>
        <begin position="475"/>
        <end position="478"/>
    </location>
</feature>
<feature type="binding site" evidence="15">
    <location>
        <position position="475"/>
    </location>
    <ligand>
        <name>Zn(2+)</name>
        <dbReference type="ChEBI" id="CHEBI:29105"/>
        <note>ligand shared between dimeric partners</note>
    </ligand>
</feature>
<keyword evidence="11 15" id="KW-0378">Hydrolase</keyword>
<feature type="compositionally biased region" description="Basic and acidic residues" evidence="16">
    <location>
        <begin position="594"/>
        <end position="610"/>
    </location>
</feature>
<evidence type="ECO:0000256" key="5">
    <source>
        <dbReference type="ARBA" id="ARBA00022552"/>
    </source>
</evidence>
<feature type="compositionally biased region" description="Low complexity" evidence="16">
    <location>
        <begin position="834"/>
        <end position="854"/>
    </location>
</feature>
<gene>
    <name evidence="15 18" type="primary">rne</name>
    <name evidence="18" type="ORF">SSA02_23570</name>
</gene>
<dbReference type="CDD" id="cd04453">
    <property type="entry name" value="S1_RNase_E"/>
    <property type="match status" value="1"/>
</dbReference>
<keyword evidence="15" id="KW-0862">Zinc</keyword>
<dbReference type="GO" id="GO:0000287">
    <property type="term" value="F:magnesium ion binding"/>
    <property type="evidence" value="ECO:0007669"/>
    <property type="project" value="UniProtKB-UniRule"/>
</dbReference>
<dbReference type="SMART" id="SM00316">
    <property type="entry name" value="S1"/>
    <property type="match status" value="1"/>
</dbReference>
<keyword evidence="12 15" id="KW-0460">Magnesium</keyword>
<dbReference type="GO" id="GO:0006402">
    <property type="term" value="P:mRNA catabolic process"/>
    <property type="evidence" value="ECO:0007669"/>
    <property type="project" value="UniProtKB-UniRule"/>
</dbReference>
<comment type="function">
    <text evidence="15">Endoribonuclease that plays a central role in RNA processing and decay. Required for the maturation of 5S and 16S rRNAs and the majority of tRNAs. Also involved in the degradation of most mRNAs.</text>
</comment>
<dbReference type="GO" id="GO:0008995">
    <property type="term" value="F:ribonuclease E activity"/>
    <property type="evidence" value="ECO:0007669"/>
    <property type="project" value="UniProtKB-EC"/>
</dbReference>
<keyword evidence="4 15" id="KW-0997">Cell inner membrane</keyword>
<comment type="similarity">
    <text evidence="1">Belongs to the RNase E/G family. RNase G subfamily.</text>
</comment>
<feature type="compositionally biased region" description="Acidic residues" evidence="16">
    <location>
        <begin position="102"/>
        <end position="121"/>
    </location>
</feature>
<evidence type="ECO:0000256" key="15">
    <source>
        <dbReference type="HAMAP-Rule" id="MF_00970"/>
    </source>
</evidence>
<comment type="subcellular location">
    <subcellularLocation>
        <location evidence="15">Cytoplasm</location>
    </subcellularLocation>
    <subcellularLocation>
        <location evidence="15">Cell inner membrane</location>
        <topology evidence="15">Peripheral membrane protein</topology>
        <orientation evidence="15">Cytoplasmic side</orientation>
    </subcellularLocation>
</comment>
<evidence type="ECO:0000256" key="2">
    <source>
        <dbReference type="ARBA" id="ARBA00022475"/>
    </source>
</evidence>
<comment type="cofactor">
    <cofactor evidence="15">
        <name>Zn(2+)</name>
        <dbReference type="ChEBI" id="CHEBI:29105"/>
    </cofactor>
    <text evidence="15">Binds 2 Zn(2+) ions per homotetramer.</text>
</comment>
<organism evidence="18 19">
    <name type="scientific">Swaminathania salitolerans</name>
    <dbReference type="NCBI Taxonomy" id="182838"/>
    <lineage>
        <taxon>Bacteria</taxon>
        <taxon>Pseudomonadati</taxon>
        <taxon>Pseudomonadota</taxon>
        <taxon>Alphaproteobacteria</taxon>
        <taxon>Acetobacterales</taxon>
        <taxon>Acetobacteraceae</taxon>
        <taxon>Swaminathania</taxon>
    </lineage>
</organism>
<keyword evidence="9 15" id="KW-0699">rRNA-binding</keyword>
<dbReference type="Gene3D" id="3.40.1260.20">
    <property type="entry name" value="Ribonuclease E, catalytic domain"/>
    <property type="match status" value="1"/>
</dbReference>
<keyword evidence="8 15" id="KW-0479">Metal-binding</keyword>
<dbReference type="EC" id="3.1.26.12" evidence="15"/>
<comment type="catalytic activity">
    <reaction evidence="15">
        <text>Endonucleolytic cleavage of single-stranded RNA in A- and U-rich regions.</text>
        <dbReference type="EC" id="3.1.26.12"/>
    </reaction>
</comment>
<name>A0A511BUL9_9PROT</name>
<dbReference type="InterPro" id="IPR017956">
    <property type="entry name" value="AT_hook_DNA-bd_motif"/>
</dbReference>
<feature type="compositionally biased region" description="Basic and acidic residues" evidence="16">
    <location>
        <begin position="705"/>
        <end position="731"/>
    </location>
</feature>
<proteinExistence type="inferred from homology"/>
<dbReference type="Proteomes" id="UP000321405">
    <property type="component" value="Unassembled WGS sequence"/>
</dbReference>
<dbReference type="PRINTS" id="PR00929">
    <property type="entry name" value="ATHOOK"/>
</dbReference>
<dbReference type="GO" id="GO:0003677">
    <property type="term" value="F:DNA binding"/>
    <property type="evidence" value="ECO:0007669"/>
    <property type="project" value="InterPro"/>
</dbReference>
<evidence type="ECO:0000256" key="10">
    <source>
        <dbReference type="ARBA" id="ARBA00022759"/>
    </source>
</evidence>
<dbReference type="GO" id="GO:0009898">
    <property type="term" value="C:cytoplasmic side of plasma membrane"/>
    <property type="evidence" value="ECO:0007669"/>
    <property type="project" value="UniProtKB-UniRule"/>
</dbReference>
<dbReference type="InterPro" id="IPR012340">
    <property type="entry name" value="NA-bd_OB-fold"/>
</dbReference>
<dbReference type="GO" id="GO:0008033">
    <property type="term" value="P:tRNA processing"/>
    <property type="evidence" value="ECO:0007669"/>
    <property type="project" value="UniProtKB-UniRule"/>
</dbReference>
<dbReference type="GO" id="GO:0006364">
    <property type="term" value="P:rRNA processing"/>
    <property type="evidence" value="ECO:0007669"/>
    <property type="project" value="UniProtKB-UniRule"/>
</dbReference>
<evidence type="ECO:0000259" key="17">
    <source>
        <dbReference type="SMART" id="SM00316"/>
    </source>
</evidence>
<evidence type="ECO:0000256" key="4">
    <source>
        <dbReference type="ARBA" id="ARBA00022519"/>
    </source>
</evidence>
<dbReference type="GO" id="GO:0000049">
    <property type="term" value="F:tRNA binding"/>
    <property type="evidence" value="ECO:0007669"/>
    <property type="project" value="UniProtKB-KW"/>
</dbReference>
<dbReference type="Pfam" id="PF10150">
    <property type="entry name" value="RNase_E_G"/>
    <property type="match status" value="1"/>
</dbReference>
<keyword evidence="19" id="KW-1185">Reference proteome</keyword>
<evidence type="ECO:0000313" key="18">
    <source>
        <dbReference type="EMBL" id="GEL03194.1"/>
    </source>
</evidence>
<dbReference type="HAMAP" id="MF_00970">
    <property type="entry name" value="RNase_E"/>
    <property type="match status" value="1"/>
</dbReference>
<keyword evidence="6 15" id="KW-0819">tRNA processing</keyword>
<reference evidence="18 19" key="1">
    <citation type="submission" date="2019-07" db="EMBL/GenBank/DDBJ databases">
        <title>Whole genome shotgun sequence of Swaminathania salitolerans NBRC 104436.</title>
        <authorList>
            <person name="Hosoyama A."/>
            <person name="Uohara A."/>
            <person name="Ohji S."/>
            <person name="Ichikawa N."/>
        </authorList>
    </citation>
    <scope>NUCLEOTIDE SEQUENCE [LARGE SCALE GENOMIC DNA]</scope>
    <source>
        <strain evidence="18 19">NBRC 104436</strain>
    </source>
</reference>
<feature type="compositionally biased region" description="Polar residues" evidence="16">
    <location>
        <begin position="793"/>
        <end position="807"/>
    </location>
</feature>
<evidence type="ECO:0000313" key="19">
    <source>
        <dbReference type="Proteomes" id="UP000321405"/>
    </source>
</evidence>
<evidence type="ECO:0000256" key="11">
    <source>
        <dbReference type="ARBA" id="ARBA00022801"/>
    </source>
</evidence>
<dbReference type="InterPro" id="IPR004659">
    <property type="entry name" value="RNase_E/G"/>
</dbReference>
<feature type="compositionally biased region" description="Basic and acidic residues" evidence="16">
    <location>
        <begin position="122"/>
        <end position="142"/>
    </location>
</feature>
<sequence>MSKRMLIDTTHAEETRVVVMDGDRLEDYDIETSSKKQIKGNIYLAKVIRVEPSLQAAFVDYGGNRHGFLAFSEIHPDYFQIPVADREKLLALQEEDVRTDERADEENEALSPEDNDSGETAEADHREADHRPETVGGEHDTGDEGAAARRTARFLRNYKIQEVIRRRQILLVQVVKEERGNKGAALTTYISLAGRYCVLMPNALRGGGVSRKITSDSDRKRLRDIVGELDLPRGMAMIVRTAGAQRPGPEITRDCEYLLQLWDDIRSHTLSSVAPTLIYEEANLIKRAIRDLFSKDIEEVIIDGEPAWKNAREFMRLLMPHNANKVKLWRDQSQSLFGRYHVEGHLDAIFSPTAQLKSGGYLVINQTEALVSIDVNSGRSTGQRNIEDTAVRTNLEAAEEVARQLRLRDLAGLVVIDFIDMESRKHNHMVEKRLKDALRSDRARIQIGQISHFGLLEMSRQRLRPSISEAVLVPCPHCQGTGHVRGTESAALHVLRALEEEGLKQKAAEISVHITSGIALYILNNKRDWLSEIELRHRMRVSFQPDDSLTPADLKIERLRPQTPAEIHPVAAPDMPEAIEQEDAAPVSDDAVAEESREDGTREESRDEGGRRRRRRRRRGGRRGDESRETEMREHREETDEAPAGEDAPANEAARGGRKRDDASEDRATASASSIRPHGGSDENEADGNEALIVPGRRRMRTRRVSREERNESTEGARAAEDRRSTGEQKGKRWQGPTPANPFGGASFDIFDMIEQAESRLGSPSALNTEPAPTRSEVVPAETAQIAEHDATTQEPTGSLPETSRNGAETRERKGRARPRRRPAAAERNEPTPDEVTAADAVPVAEPVSVAEPVAKSEASGETDSDKAAPRRRGRPRKTAAAAVIGETASVPGPAEPAAASAPDAAPEEAPPESAPKPRRGRPAKKAEAAAEKPAKAPAKPPAKPRTRRAKATTEEATPVVQPINVDEVAPARPRTGWWKR</sequence>
<keyword evidence="14 15" id="KW-0472">Membrane</keyword>
<feature type="domain" description="S1 motif" evidence="17">
    <location>
        <begin position="38"/>
        <end position="189"/>
    </location>
</feature>
<comment type="caution">
    <text evidence="18">The sequence shown here is derived from an EMBL/GenBank/DDBJ whole genome shotgun (WGS) entry which is preliminary data.</text>
</comment>
<dbReference type="GO" id="GO:0008270">
    <property type="term" value="F:zinc ion binding"/>
    <property type="evidence" value="ECO:0007669"/>
    <property type="project" value="UniProtKB-UniRule"/>
</dbReference>
<dbReference type="InterPro" id="IPR028878">
    <property type="entry name" value="RNase_E"/>
</dbReference>
<dbReference type="RefSeq" id="WP_147094258.1">
    <property type="nucleotide sequence ID" value="NZ_BJVC01000006.1"/>
</dbReference>
<dbReference type="PANTHER" id="PTHR30001">
    <property type="entry name" value="RIBONUCLEASE"/>
    <property type="match status" value="1"/>
</dbReference>
<comment type="similarity">
    <text evidence="15">Belongs to the RNase E/G family. RNase E subfamily.</text>
</comment>
<dbReference type="InterPro" id="IPR019307">
    <property type="entry name" value="RNA-bd_AU-1/RNase_E/G"/>
</dbReference>
<evidence type="ECO:0000256" key="3">
    <source>
        <dbReference type="ARBA" id="ARBA00022490"/>
    </source>
</evidence>
<feature type="compositionally biased region" description="Low complexity" evidence="16">
    <location>
        <begin position="879"/>
        <end position="905"/>
    </location>
</feature>
<keyword evidence="13 15" id="KW-0694">RNA-binding</keyword>
<feature type="region of interest" description="Disordered" evidence="16">
    <location>
        <begin position="582"/>
        <end position="981"/>
    </location>
</feature>
<dbReference type="Gene3D" id="2.40.50.140">
    <property type="entry name" value="Nucleic acid-binding proteins"/>
    <property type="match status" value="1"/>
</dbReference>
<dbReference type="Pfam" id="PF20833">
    <property type="entry name" value="RNase_E_G_Thio"/>
    <property type="match status" value="1"/>
</dbReference>
<comment type="subunit">
    <text evidence="15">Homotetramer formed by a dimer of dimers.</text>
</comment>
<evidence type="ECO:0000256" key="6">
    <source>
        <dbReference type="ARBA" id="ARBA00022694"/>
    </source>
</evidence>
<feature type="compositionally biased region" description="Basic and acidic residues" evidence="16">
    <location>
        <begin position="622"/>
        <end position="638"/>
    </location>
</feature>
<evidence type="ECO:0000256" key="9">
    <source>
        <dbReference type="ARBA" id="ARBA00022730"/>
    </source>
</evidence>
<feature type="compositionally biased region" description="Basic and acidic residues" evidence="16">
    <location>
        <begin position="659"/>
        <end position="668"/>
    </location>
</feature>
<evidence type="ECO:0000256" key="16">
    <source>
        <dbReference type="SAM" id="MobiDB-lite"/>
    </source>
</evidence>
<dbReference type="InterPro" id="IPR048583">
    <property type="entry name" value="RNase_E_G_thioredoxin-like"/>
</dbReference>
<dbReference type="NCBIfam" id="TIGR00757">
    <property type="entry name" value="RNaseEG"/>
    <property type="match status" value="1"/>
</dbReference>
<evidence type="ECO:0000256" key="8">
    <source>
        <dbReference type="ARBA" id="ARBA00022723"/>
    </source>
</evidence>
<dbReference type="AlphaFoldDB" id="A0A511BUL9"/>
<feature type="binding site" evidence="15">
    <location>
        <position position="478"/>
    </location>
    <ligand>
        <name>Zn(2+)</name>
        <dbReference type="ChEBI" id="CHEBI:29105"/>
        <note>ligand shared between dimeric partners</note>
    </ligand>
</feature>
<feature type="compositionally biased region" description="Basic and acidic residues" evidence="16">
    <location>
        <begin position="925"/>
        <end position="935"/>
    </location>
</feature>
<feature type="binding site" evidence="15">
    <location>
        <position position="417"/>
    </location>
    <ligand>
        <name>Mg(2+)</name>
        <dbReference type="ChEBI" id="CHEBI:18420"/>
        <note>catalytic</note>
    </ligand>
</feature>
<protein>
    <recommendedName>
        <fullName evidence="15">Ribonuclease E</fullName>
        <shortName evidence="15">RNase E</shortName>
        <ecNumber evidence="15">3.1.26.12</ecNumber>
    </recommendedName>
</protein>
<dbReference type="SUPFAM" id="SSF50249">
    <property type="entry name" value="Nucleic acid-binding proteins"/>
    <property type="match status" value="1"/>
</dbReference>
<dbReference type="GO" id="GO:0019843">
    <property type="term" value="F:rRNA binding"/>
    <property type="evidence" value="ECO:0007669"/>
    <property type="project" value="UniProtKB-KW"/>
</dbReference>
<dbReference type="EMBL" id="BJVC01000006">
    <property type="protein sequence ID" value="GEL03194.1"/>
    <property type="molecule type" value="Genomic_DNA"/>
</dbReference>
<feature type="region of interest" description="Disordered" evidence="16">
    <location>
        <begin position="95"/>
        <end position="146"/>
    </location>
</feature>
<evidence type="ECO:0000256" key="13">
    <source>
        <dbReference type="ARBA" id="ARBA00022884"/>
    </source>
</evidence>
<evidence type="ECO:0000256" key="14">
    <source>
        <dbReference type="ARBA" id="ARBA00023136"/>
    </source>
</evidence>
<accession>A0A511BUL9</accession>
<feature type="compositionally biased region" description="Basic residues" evidence="16">
    <location>
        <begin position="611"/>
        <end position="621"/>
    </location>
</feature>
<keyword evidence="5 15" id="KW-0698">rRNA processing</keyword>
<dbReference type="PANTHER" id="PTHR30001:SF1">
    <property type="entry name" value="RIBONUCLEASE E_G-LIKE PROTEIN, CHLOROPLASTIC"/>
    <property type="match status" value="1"/>
</dbReference>
<dbReference type="GO" id="GO:0005737">
    <property type="term" value="C:cytoplasm"/>
    <property type="evidence" value="ECO:0007669"/>
    <property type="project" value="UniProtKB-SubCell"/>
</dbReference>
<evidence type="ECO:0000256" key="12">
    <source>
        <dbReference type="ARBA" id="ARBA00022842"/>
    </source>
</evidence>
<keyword evidence="7 15" id="KW-0540">Nuclease</keyword>
<keyword evidence="3 15" id="KW-0963">Cytoplasm</keyword>
<dbReference type="InterPro" id="IPR003029">
    <property type="entry name" value="S1_domain"/>
</dbReference>
<keyword evidence="15" id="KW-0820">tRNA-binding</keyword>
<comment type="cofactor">
    <cofactor evidence="15">
        <name>Mg(2+)</name>
        <dbReference type="ChEBI" id="CHEBI:18420"/>
    </cofactor>
    <text evidence="15">Binds 1 Mg(2+) ion per subunit.</text>
</comment>